<dbReference type="GeneID" id="111732425"/>
<dbReference type="AlphaFoldDB" id="A0A6P6BYA6"/>
<evidence type="ECO:0000256" key="1">
    <source>
        <dbReference type="SAM" id="MobiDB-lite"/>
    </source>
</evidence>
<accession>A0A6P6BYA6</accession>
<dbReference type="OrthoDB" id="10500074at2759"/>
<protein>
    <submittedName>
        <fullName evidence="3">LOW QUALITY PROTEIN: uncharacterized protein DPP9-AS1</fullName>
    </submittedName>
</protein>
<dbReference type="Proteomes" id="UP000515202">
    <property type="component" value="Unplaced"/>
</dbReference>
<dbReference type="CTD" id="100131094"/>
<reference evidence="3" key="1">
    <citation type="submission" date="2025-08" db="UniProtKB">
        <authorList>
            <consortium name="RefSeq"/>
        </authorList>
    </citation>
    <scope>IDENTIFICATION</scope>
    <source>
        <tissue evidence="3">Kidney</tissue>
    </source>
</reference>
<feature type="non-terminal residue" evidence="3">
    <location>
        <position position="1"/>
    </location>
</feature>
<gene>
    <name evidence="3" type="primary">DPP9-AS1</name>
</gene>
<dbReference type="RefSeq" id="XP_023380049.1">
    <property type="nucleotide sequence ID" value="XM_023524281.1"/>
</dbReference>
<proteinExistence type="predicted"/>
<sequence>AWVEQREREETHTRVSSQEPVLGRLSGTSPGGYQERACARGPAGRGPRTVCAPWTVRCRGRAGELNGCVQAGSAPPWAHCLPASSSSSPPRGARTVPPAGGPLPRRSSHHAPPLPIRGRGPGLSLPQRAAGGVLCSRTPSWGQQWRAMRRGARPRGAAAGRNSHVARPLPRCLP</sequence>
<feature type="compositionally biased region" description="Basic and acidic residues" evidence="1">
    <location>
        <begin position="1"/>
        <end position="13"/>
    </location>
</feature>
<feature type="region of interest" description="Disordered" evidence="1">
    <location>
        <begin position="149"/>
        <end position="174"/>
    </location>
</feature>
<evidence type="ECO:0000313" key="3">
    <source>
        <dbReference type="RefSeq" id="XP_023380049.1"/>
    </source>
</evidence>
<feature type="region of interest" description="Disordered" evidence="1">
    <location>
        <begin position="1"/>
        <end position="46"/>
    </location>
</feature>
<name>A0A6P6BYA6_PTEVA</name>
<keyword evidence="2" id="KW-1185">Reference proteome</keyword>
<feature type="region of interest" description="Disordered" evidence="1">
    <location>
        <begin position="82"/>
        <end position="129"/>
    </location>
</feature>
<organism evidence="2 3">
    <name type="scientific">Pteropus vampyrus</name>
    <name type="common">Large flying fox</name>
    <dbReference type="NCBI Taxonomy" id="132908"/>
    <lineage>
        <taxon>Eukaryota</taxon>
        <taxon>Metazoa</taxon>
        <taxon>Chordata</taxon>
        <taxon>Craniata</taxon>
        <taxon>Vertebrata</taxon>
        <taxon>Euteleostomi</taxon>
        <taxon>Mammalia</taxon>
        <taxon>Eutheria</taxon>
        <taxon>Laurasiatheria</taxon>
        <taxon>Chiroptera</taxon>
        <taxon>Yinpterochiroptera</taxon>
        <taxon>Pteropodoidea</taxon>
        <taxon>Pteropodidae</taxon>
        <taxon>Pteropodinae</taxon>
        <taxon>Pteropus</taxon>
    </lineage>
</organism>
<feature type="compositionally biased region" description="Low complexity" evidence="1">
    <location>
        <begin position="116"/>
        <end position="126"/>
    </location>
</feature>
<dbReference type="KEGG" id="pvp:111732425"/>
<evidence type="ECO:0000313" key="2">
    <source>
        <dbReference type="Proteomes" id="UP000515202"/>
    </source>
</evidence>